<sequence length="775" mass="82786">MRQLRINTICTVSITASIFIIIAVLIAYVSSSSYRMVSGVQSAALDQTAMIVAQSAENYIEQSVSVASSLAGQEVIRDALDGSTLAKQDVQQLLHTYIKAFPAYWSFFVFDVKGRIVAGLNADLKDMAGGDRFDRDYSKAIFSGKSVAFSGSVMTATTDAGMLIYVVAKAVYAADGTLMGAVAVCPRWSDFTAKTIDPIRLGKRGYGFALDATGRIIAHGANKKLLLTDLSGQDFIQKALKAQKGIIEYPWEGEKKFMTVAPITATGWLVCMSAYDAELAAPALTQRTVLCGVGLAAIVFLAVLLTVINQRLVFKPLRALSDFTARVAAGDLKAAMHGQFRAEMATFAGYLNTMVEELKKRLGFSQGVLDGIPTPCGIVGPDFNMIWINDELCKMLEKTGSRESYVGQRSGLFFQNDSTRETLSDQAIRERKTLMLEFDYMSASGRQLRIAAQSTPFYNLDGTLLGSITFWNDLTEIYNQKSRIEAQNTAIAQAAHEASQVVEHMAEASKQLSDQIAHSSEGAREQSSRVAQTATAVEEMNATIMEVAQNAAATSQTGDATKVEAQNGAHMVAEVTAAVQSIHTEASRLTSIMDKLGDQARGIGAVMGVISDIADQTNLLALNAAIEAARAGDAGRGFAVVADEVRKLAEKTAQATTEVRHAVGGIQEGTKDAVTQMEAAVQRVAEATSLAQRSGEAIAQVVRMVETAGDQVHSIAAAAEQQSATSEEINRAISSISSIADATDQGMAQCSTAIADLSRQANELERLITSLSANG</sequence>
<keyword evidence="2" id="KW-1003">Cell membrane</keyword>
<evidence type="ECO:0000259" key="20">
    <source>
        <dbReference type="PROSITE" id="PS50885"/>
    </source>
</evidence>
<dbReference type="CDD" id="cd12912">
    <property type="entry name" value="PDC2_MCP_like"/>
    <property type="match status" value="1"/>
</dbReference>
<comment type="similarity">
    <text evidence="14">Belongs to the methyl-accepting chemotaxis (MCP) protein family.</text>
</comment>
<accession>A0A212L3L8</accession>
<feature type="domain" description="HAMP" evidence="20">
    <location>
        <begin position="311"/>
        <end position="363"/>
    </location>
</feature>
<dbReference type="InterPro" id="IPR000700">
    <property type="entry name" value="PAS-assoc_C"/>
</dbReference>
<dbReference type="InterPro" id="IPR003660">
    <property type="entry name" value="HAMP_dom"/>
</dbReference>
<feature type="domain" description="Methyl-accepting transducer" evidence="18">
    <location>
        <begin position="501"/>
        <end position="737"/>
    </location>
</feature>
<dbReference type="GO" id="GO:0005886">
    <property type="term" value="C:plasma membrane"/>
    <property type="evidence" value="ECO:0007669"/>
    <property type="project" value="UniProtKB-SubCell"/>
</dbReference>
<dbReference type="Pfam" id="PF13426">
    <property type="entry name" value="PAS_9"/>
    <property type="match status" value="1"/>
</dbReference>
<dbReference type="Pfam" id="PF02743">
    <property type="entry name" value="dCache_1"/>
    <property type="match status" value="1"/>
</dbReference>
<gene>
    <name evidence="21" type="ORF">KL86DES1_20429</name>
</gene>
<evidence type="ECO:0000256" key="14">
    <source>
        <dbReference type="ARBA" id="ARBA00029447"/>
    </source>
</evidence>
<keyword evidence="5" id="KW-0808">Transferase</keyword>
<dbReference type="SUPFAM" id="SSF55785">
    <property type="entry name" value="PYP-like sensor domain (PAS domain)"/>
    <property type="match status" value="1"/>
</dbReference>
<evidence type="ECO:0000259" key="19">
    <source>
        <dbReference type="PROSITE" id="PS50113"/>
    </source>
</evidence>
<feature type="coiled-coil region" evidence="16">
    <location>
        <begin position="747"/>
        <end position="774"/>
    </location>
</feature>
<keyword evidence="16" id="KW-0175">Coiled coil</keyword>
<dbReference type="PROSITE" id="PS50111">
    <property type="entry name" value="CHEMOTAXIS_TRANSDUC_2"/>
    <property type="match status" value="1"/>
</dbReference>
<dbReference type="EMBL" id="FMJC01000002">
    <property type="protein sequence ID" value="SCM72154.1"/>
    <property type="molecule type" value="Genomic_DNA"/>
</dbReference>
<feature type="domain" description="PAC" evidence="19">
    <location>
        <begin position="434"/>
        <end position="486"/>
    </location>
</feature>
<proteinExistence type="inferred from homology"/>
<keyword evidence="4" id="KW-0597">Phosphoprotein</keyword>
<evidence type="ECO:0000256" key="16">
    <source>
        <dbReference type="SAM" id="Coils"/>
    </source>
</evidence>
<evidence type="ECO:0000256" key="17">
    <source>
        <dbReference type="SAM" id="Phobius"/>
    </source>
</evidence>
<organism evidence="21">
    <name type="scientific">uncultured Desulfovibrio sp</name>
    <dbReference type="NCBI Taxonomy" id="167968"/>
    <lineage>
        <taxon>Bacteria</taxon>
        <taxon>Pseudomonadati</taxon>
        <taxon>Thermodesulfobacteriota</taxon>
        <taxon>Desulfovibrionia</taxon>
        <taxon>Desulfovibrionales</taxon>
        <taxon>Desulfovibrionaceae</taxon>
        <taxon>Desulfovibrio</taxon>
        <taxon>environmental samples</taxon>
    </lineage>
</organism>
<evidence type="ECO:0000256" key="4">
    <source>
        <dbReference type="ARBA" id="ARBA00022553"/>
    </source>
</evidence>
<protein>
    <submittedName>
        <fullName evidence="21">Methyl-accepting chemotaxis sensory transducer</fullName>
    </submittedName>
</protein>
<evidence type="ECO:0000256" key="2">
    <source>
        <dbReference type="ARBA" id="ARBA00022475"/>
    </source>
</evidence>
<dbReference type="Pfam" id="PF00015">
    <property type="entry name" value="MCPsignal"/>
    <property type="match status" value="1"/>
</dbReference>
<dbReference type="CDD" id="cd06225">
    <property type="entry name" value="HAMP"/>
    <property type="match status" value="1"/>
</dbReference>
<evidence type="ECO:0000256" key="10">
    <source>
        <dbReference type="ARBA" id="ARBA00022989"/>
    </source>
</evidence>
<name>A0A212L3L8_9BACT</name>
<dbReference type="GO" id="GO:0000160">
    <property type="term" value="P:phosphorelay signal transduction system"/>
    <property type="evidence" value="ECO:0007669"/>
    <property type="project" value="UniProtKB-KW"/>
</dbReference>
<dbReference type="InterPro" id="IPR029151">
    <property type="entry name" value="Sensor-like_sf"/>
</dbReference>
<dbReference type="PRINTS" id="PR00260">
    <property type="entry name" value="CHEMTRNSDUCR"/>
</dbReference>
<dbReference type="Gene3D" id="6.10.340.10">
    <property type="match status" value="1"/>
</dbReference>
<dbReference type="PROSITE" id="PS50113">
    <property type="entry name" value="PAC"/>
    <property type="match status" value="1"/>
</dbReference>
<keyword evidence="8" id="KW-0418">Kinase</keyword>
<dbReference type="PROSITE" id="PS50885">
    <property type="entry name" value="HAMP"/>
    <property type="match status" value="1"/>
</dbReference>
<evidence type="ECO:0000256" key="3">
    <source>
        <dbReference type="ARBA" id="ARBA00022500"/>
    </source>
</evidence>
<dbReference type="InterPro" id="IPR035965">
    <property type="entry name" value="PAS-like_dom_sf"/>
</dbReference>
<keyword evidence="3" id="KW-0145">Chemotaxis</keyword>
<dbReference type="GO" id="GO:0005524">
    <property type="term" value="F:ATP binding"/>
    <property type="evidence" value="ECO:0007669"/>
    <property type="project" value="UniProtKB-KW"/>
</dbReference>
<evidence type="ECO:0000256" key="12">
    <source>
        <dbReference type="ARBA" id="ARBA00023136"/>
    </source>
</evidence>
<evidence type="ECO:0000256" key="13">
    <source>
        <dbReference type="ARBA" id="ARBA00023224"/>
    </source>
</evidence>
<keyword evidence="6 17" id="KW-0812">Transmembrane</keyword>
<keyword evidence="10 17" id="KW-1133">Transmembrane helix</keyword>
<evidence type="ECO:0000256" key="5">
    <source>
        <dbReference type="ARBA" id="ARBA00022679"/>
    </source>
</evidence>
<feature type="transmembrane region" description="Helical" evidence="17">
    <location>
        <begin position="287"/>
        <end position="308"/>
    </location>
</feature>
<dbReference type="GO" id="GO:0016301">
    <property type="term" value="F:kinase activity"/>
    <property type="evidence" value="ECO:0007669"/>
    <property type="project" value="UniProtKB-KW"/>
</dbReference>
<evidence type="ECO:0000256" key="6">
    <source>
        <dbReference type="ARBA" id="ARBA00022692"/>
    </source>
</evidence>
<dbReference type="SMART" id="SM00304">
    <property type="entry name" value="HAMP"/>
    <property type="match status" value="1"/>
</dbReference>
<dbReference type="GO" id="GO:0004888">
    <property type="term" value="F:transmembrane signaling receptor activity"/>
    <property type="evidence" value="ECO:0007669"/>
    <property type="project" value="InterPro"/>
</dbReference>
<evidence type="ECO:0000256" key="1">
    <source>
        <dbReference type="ARBA" id="ARBA00004651"/>
    </source>
</evidence>
<keyword evidence="11" id="KW-0902">Two-component regulatory system</keyword>
<evidence type="ECO:0000256" key="7">
    <source>
        <dbReference type="ARBA" id="ARBA00022741"/>
    </source>
</evidence>
<keyword evidence="12 17" id="KW-0472">Membrane</keyword>
<dbReference type="SMART" id="SM00283">
    <property type="entry name" value="MA"/>
    <property type="match status" value="1"/>
</dbReference>
<keyword evidence="13 15" id="KW-0807">Transducer</keyword>
<reference evidence="21" key="1">
    <citation type="submission" date="2016-08" db="EMBL/GenBank/DDBJ databases">
        <authorList>
            <person name="Seilhamer J.J."/>
        </authorList>
    </citation>
    <scope>NUCLEOTIDE SEQUENCE</scope>
    <source>
        <strain evidence="21">86-1</strain>
    </source>
</reference>
<dbReference type="InterPro" id="IPR000014">
    <property type="entry name" value="PAS"/>
</dbReference>
<evidence type="ECO:0000313" key="21">
    <source>
        <dbReference type="EMBL" id="SCM72154.1"/>
    </source>
</evidence>
<evidence type="ECO:0000259" key="18">
    <source>
        <dbReference type="PROSITE" id="PS50111"/>
    </source>
</evidence>
<dbReference type="Gene3D" id="3.30.450.20">
    <property type="entry name" value="PAS domain"/>
    <property type="match status" value="3"/>
</dbReference>
<dbReference type="InterPro" id="IPR033479">
    <property type="entry name" value="dCache_1"/>
</dbReference>
<dbReference type="SUPFAM" id="SSF103190">
    <property type="entry name" value="Sensory domain-like"/>
    <property type="match status" value="1"/>
</dbReference>
<comment type="subcellular location">
    <subcellularLocation>
        <location evidence="1">Cell membrane</location>
        <topology evidence="1">Multi-pass membrane protein</topology>
    </subcellularLocation>
</comment>
<dbReference type="Gene3D" id="1.10.287.950">
    <property type="entry name" value="Methyl-accepting chemotaxis protein"/>
    <property type="match status" value="1"/>
</dbReference>
<evidence type="ECO:0000256" key="11">
    <source>
        <dbReference type="ARBA" id="ARBA00023012"/>
    </source>
</evidence>
<dbReference type="FunFam" id="1.10.287.950:FF:000001">
    <property type="entry name" value="Methyl-accepting chemotaxis sensory transducer"/>
    <property type="match status" value="1"/>
</dbReference>
<dbReference type="InterPro" id="IPR004090">
    <property type="entry name" value="Chemotax_Me-accpt_rcpt"/>
</dbReference>
<keyword evidence="9" id="KW-0067">ATP-binding</keyword>
<keyword evidence="7" id="KW-0547">Nucleotide-binding</keyword>
<dbReference type="CDD" id="cd18773">
    <property type="entry name" value="PDC1_HK_sensor"/>
    <property type="match status" value="1"/>
</dbReference>
<evidence type="ECO:0000256" key="9">
    <source>
        <dbReference type="ARBA" id="ARBA00022840"/>
    </source>
</evidence>
<dbReference type="PANTHER" id="PTHR32089">
    <property type="entry name" value="METHYL-ACCEPTING CHEMOTAXIS PROTEIN MCPB"/>
    <property type="match status" value="1"/>
</dbReference>
<dbReference type="InterPro" id="IPR004089">
    <property type="entry name" value="MCPsignal_dom"/>
</dbReference>
<evidence type="ECO:0000256" key="8">
    <source>
        <dbReference type="ARBA" id="ARBA00022777"/>
    </source>
</evidence>
<dbReference type="CDD" id="cd11386">
    <property type="entry name" value="MCP_signal"/>
    <property type="match status" value="1"/>
</dbReference>
<dbReference type="SUPFAM" id="SSF58104">
    <property type="entry name" value="Methyl-accepting chemotaxis protein (MCP) signaling domain"/>
    <property type="match status" value="1"/>
</dbReference>
<evidence type="ECO:0000256" key="15">
    <source>
        <dbReference type="PROSITE-ProRule" id="PRU00284"/>
    </source>
</evidence>
<dbReference type="PANTHER" id="PTHR32089:SF112">
    <property type="entry name" value="LYSOZYME-LIKE PROTEIN-RELATED"/>
    <property type="match status" value="1"/>
</dbReference>
<dbReference type="AlphaFoldDB" id="A0A212L3L8"/>
<feature type="transmembrane region" description="Helical" evidence="17">
    <location>
        <begin position="6"/>
        <end position="29"/>
    </location>
</feature>
<dbReference type="RefSeq" id="WP_179980073.1">
    <property type="nucleotide sequence ID" value="NZ_LT608333.1"/>
</dbReference>
<dbReference type="SUPFAM" id="SSF158472">
    <property type="entry name" value="HAMP domain-like"/>
    <property type="match status" value="1"/>
</dbReference>
<dbReference type="GO" id="GO:0006935">
    <property type="term" value="P:chemotaxis"/>
    <property type="evidence" value="ECO:0007669"/>
    <property type="project" value="UniProtKB-KW"/>
</dbReference>